<feature type="region of interest" description="Disordered" evidence="2">
    <location>
        <begin position="191"/>
        <end position="212"/>
    </location>
</feature>
<evidence type="ECO:0000313" key="4">
    <source>
        <dbReference type="Proteomes" id="UP000006578"/>
    </source>
</evidence>
<dbReference type="KEGG" id="sal:Sala_0138"/>
<dbReference type="AlphaFoldDB" id="Q1GWW0"/>
<dbReference type="EMBL" id="CP000356">
    <property type="protein sequence ID" value="ABF51862.1"/>
    <property type="molecule type" value="Genomic_DNA"/>
</dbReference>
<accession>Q1GWW0</accession>
<sequence>MFAGQYLNGPAFADLRKTLRNPGLKLEATISELRRSEAYFIRAYDNYVAGYSDQRAIELRWAELRLAIARLFYDDMIRSVPAKPRTQARPKAERSTSVIGFEMDAFSADEQKALRQAIRNREEAIRQLETIIRRGGATSDTTHLICSYLRDPNKIEQVNRWLTAEQRKAHHNNPEPEDDVQPMAAVAEPLQMDTPPSRNGQDNEKLWPPRREAPRTDPVVAQRLVEWLRAGPNKIRKLYARSSTGDIRLNARPDAPPVADMFETAVDHPLVQNELSAICARLEL</sequence>
<reference evidence="3 4" key="1">
    <citation type="journal article" date="2009" name="Proc. Natl. Acad. Sci. U.S.A.">
        <title>The genomic basis of trophic strategy in marine bacteria.</title>
        <authorList>
            <person name="Lauro F.M."/>
            <person name="McDougald D."/>
            <person name="Thomas T."/>
            <person name="Williams T.J."/>
            <person name="Egan S."/>
            <person name="Rice S."/>
            <person name="DeMaere M.Z."/>
            <person name="Ting L."/>
            <person name="Ertan H."/>
            <person name="Johnson J."/>
            <person name="Ferriera S."/>
            <person name="Lapidus A."/>
            <person name="Anderson I."/>
            <person name="Kyrpides N."/>
            <person name="Munk A.C."/>
            <person name="Detter C."/>
            <person name="Han C.S."/>
            <person name="Brown M.V."/>
            <person name="Robb F.T."/>
            <person name="Kjelleberg S."/>
            <person name="Cavicchioli R."/>
        </authorList>
    </citation>
    <scope>NUCLEOTIDE SEQUENCE [LARGE SCALE GENOMIC DNA]</scope>
    <source>
        <strain evidence="4">DSM 13593 / LMG 18877 / RB2256</strain>
    </source>
</reference>
<feature type="coiled-coil region" evidence="1">
    <location>
        <begin position="107"/>
        <end position="134"/>
    </location>
</feature>
<organism evidence="3 4">
    <name type="scientific">Sphingopyxis alaskensis (strain DSM 13593 / LMG 18877 / RB2256)</name>
    <name type="common">Sphingomonas alaskensis</name>
    <dbReference type="NCBI Taxonomy" id="317655"/>
    <lineage>
        <taxon>Bacteria</taxon>
        <taxon>Pseudomonadati</taxon>
        <taxon>Pseudomonadota</taxon>
        <taxon>Alphaproteobacteria</taxon>
        <taxon>Sphingomonadales</taxon>
        <taxon>Sphingomonadaceae</taxon>
        <taxon>Sphingopyxis</taxon>
    </lineage>
</organism>
<dbReference type="HOGENOM" id="CLU_979709_0_0_5"/>
<gene>
    <name evidence="3" type="ordered locus">Sala_0138</name>
</gene>
<proteinExistence type="predicted"/>
<name>Q1GWW0_SPHAL</name>
<evidence type="ECO:0000256" key="1">
    <source>
        <dbReference type="SAM" id="Coils"/>
    </source>
</evidence>
<keyword evidence="4" id="KW-1185">Reference proteome</keyword>
<keyword evidence="1" id="KW-0175">Coiled coil</keyword>
<protein>
    <submittedName>
        <fullName evidence="3">Uncharacterized protein</fullName>
    </submittedName>
</protein>
<feature type="compositionally biased region" description="Basic and acidic residues" evidence="2">
    <location>
        <begin position="201"/>
        <end position="212"/>
    </location>
</feature>
<evidence type="ECO:0000256" key="2">
    <source>
        <dbReference type="SAM" id="MobiDB-lite"/>
    </source>
</evidence>
<dbReference type="Proteomes" id="UP000006578">
    <property type="component" value="Chromosome"/>
</dbReference>
<dbReference type="eggNOG" id="ENOG5032QIQ">
    <property type="taxonomic scope" value="Bacteria"/>
</dbReference>
<evidence type="ECO:0000313" key="3">
    <source>
        <dbReference type="EMBL" id="ABF51862.1"/>
    </source>
</evidence>